<dbReference type="FunFam" id="2.170.130.10:FF:000010">
    <property type="entry name" value="Ferripyoverdine receptor"/>
    <property type="match status" value="1"/>
</dbReference>
<evidence type="ECO:0000259" key="18">
    <source>
        <dbReference type="Pfam" id="PF00593"/>
    </source>
</evidence>
<dbReference type="GO" id="GO:0038023">
    <property type="term" value="F:signaling receptor activity"/>
    <property type="evidence" value="ECO:0007669"/>
    <property type="project" value="InterPro"/>
</dbReference>
<organism evidence="20 21">
    <name type="scientific">Duganella phyllosphaerae</name>
    <dbReference type="NCBI Taxonomy" id="762836"/>
    <lineage>
        <taxon>Bacteria</taxon>
        <taxon>Pseudomonadati</taxon>
        <taxon>Pseudomonadota</taxon>
        <taxon>Betaproteobacteria</taxon>
        <taxon>Burkholderiales</taxon>
        <taxon>Oxalobacteraceae</taxon>
        <taxon>Telluria group</taxon>
        <taxon>Duganella</taxon>
    </lineage>
</organism>
<evidence type="ECO:0000256" key="6">
    <source>
        <dbReference type="ARBA" id="ARBA00022692"/>
    </source>
</evidence>
<evidence type="ECO:0000256" key="5">
    <source>
        <dbReference type="ARBA" id="ARBA00022496"/>
    </source>
</evidence>
<dbReference type="NCBIfam" id="TIGR01783">
    <property type="entry name" value="TonB-siderophor"/>
    <property type="match status" value="1"/>
</dbReference>
<dbReference type="EMBL" id="LROM01000096">
    <property type="protein sequence ID" value="OEZ97632.1"/>
    <property type="molecule type" value="Genomic_DNA"/>
</dbReference>
<keyword evidence="3 14" id="KW-0813">Transport</keyword>
<protein>
    <submittedName>
        <fullName evidence="20">Ferripyoverdine receptor</fullName>
    </submittedName>
</protein>
<evidence type="ECO:0000256" key="12">
    <source>
        <dbReference type="ARBA" id="ARBA00023170"/>
    </source>
</evidence>
<dbReference type="CDD" id="cd01347">
    <property type="entry name" value="ligand_gated_channel"/>
    <property type="match status" value="1"/>
</dbReference>
<evidence type="ECO:0000256" key="17">
    <source>
        <dbReference type="SAM" id="SignalP"/>
    </source>
</evidence>
<dbReference type="PROSITE" id="PS52016">
    <property type="entry name" value="TONB_DEPENDENT_REC_3"/>
    <property type="match status" value="1"/>
</dbReference>
<evidence type="ECO:0000256" key="14">
    <source>
        <dbReference type="PROSITE-ProRule" id="PRU01360"/>
    </source>
</evidence>
<evidence type="ECO:0000256" key="13">
    <source>
        <dbReference type="ARBA" id="ARBA00023237"/>
    </source>
</evidence>
<evidence type="ECO:0000256" key="2">
    <source>
        <dbReference type="ARBA" id="ARBA00009810"/>
    </source>
</evidence>
<keyword evidence="6 14" id="KW-0812">Transmembrane</keyword>
<feature type="chain" id="PRO_5009207000" evidence="17">
    <location>
        <begin position="25"/>
        <end position="735"/>
    </location>
</feature>
<feature type="domain" description="TonB-dependent receptor-like beta-barrel" evidence="18">
    <location>
        <begin position="254"/>
        <end position="704"/>
    </location>
</feature>
<dbReference type="GO" id="GO:0015344">
    <property type="term" value="F:siderophore uptake transmembrane transporter activity"/>
    <property type="evidence" value="ECO:0007669"/>
    <property type="project" value="TreeGrafter"/>
</dbReference>
<evidence type="ECO:0000256" key="3">
    <source>
        <dbReference type="ARBA" id="ARBA00022448"/>
    </source>
</evidence>
<dbReference type="InterPro" id="IPR012910">
    <property type="entry name" value="Plug_dom"/>
</dbReference>
<reference evidence="21" key="1">
    <citation type="journal article" date="2016" name="Front. Microbiol.">
        <title>Molecular Keys to the Janthinobacterium and Duganella spp. Interaction with the Plant Pathogen Fusarium graminearum.</title>
        <authorList>
            <person name="Haack F.S."/>
            <person name="Poehlein A."/>
            <person name="Kroger C."/>
            <person name="Voigt C.A."/>
            <person name="Piepenbring M."/>
            <person name="Bode H.B."/>
            <person name="Daniel R."/>
            <person name="Schafer W."/>
            <person name="Streit W.R."/>
        </authorList>
    </citation>
    <scope>NUCLEOTIDE SEQUENCE [LARGE SCALE GENOMIC DNA]</scope>
    <source>
        <strain evidence="21">T54</strain>
    </source>
</reference>
<dbReference type="Gene3D" id="2.40.170.20">
    <property type="entry name" value="TonB-dependent receptor, beta-barrel domain"/>
    <property type="match status" value="1"/>
</dbReference>
<evidence type="ECO:0000256" key="4">
    <source>
        <dbReference type="ARBA" id="ARBA00022452"/>
    </source>
</evidence>
<evidence type="ECO:0000256" key="11">
    <source>
        <dbReference type="ARBA" id="ARBA00023136"/>
    </source>
</evidence>
<feature type="short sequence motif" description="TonB C-terminal box" evidence="15">
    <location>
        <begin position="718"/>
        <end position="735"/>
    </location>
</feature>
<accession>A0A1E7WGP0</accession>
<dbReference type="AlphaFoldDB" id="A0A1E7WGP0"/>
<evidence type="ECO:0000313" key="20">
    <source>
        <dbReference type="EMBL" id="OEZ97632.1"/>
    </source>
</evidence>
<keyword evidence="12 20" id="KW-0675">Receptor</keyword>
<sequence>MYLSLRPTAIHVAVIMATAAVAQAASAQSGPADQPAQLGQVTVKSDTLGSVTDGSDAYTTGAMRTATRMDMSIRDTPQSVSVVTRAMIDDLGAVRLDEVLTQTPGITVGQMDSERTSFYARGFSITNIQVDGMAMGGNAPLQDTILYDRIEVVRGASGLMGGTGDPSATINLVRKRPGRTLKASARAVLGRWDDRRAEIDVSAPLNADGSVRGRTAMAYQDRDSYYDMYHERKTVGMAIVEADLGPATLLTAGVTFQHNNPTGATWGAVPYWNADGSLANLPRNFSLSTPWSTWRNREQSAFTSLEHRFGNGWKVHLGYTRTDSRNHTTVAYGGAGYPDPATGTGMRLWTGVWGEGKNIDDNLDLYATGPFSLLGRRHVLIAGWNGSRSVSHSQGGAPTIAYPPQIPDYRSWTGNIPMPTFTPDGSHTETEVRQGGAYLAGRFSLADPFTVVLGGRLSNYRTEEGAWDTSGRLIGYDNLRKTKNEFTPYVGAVLDLSDALSAYASYTSLFSPQSARDRNNQLLDPETGTNAELGIKGEFFDQRLNASAAVFRTLKKNLAVLDTTVPAGFKLPNGNSAYTANGDGITARGIEFEVAGQLSQSWNVSAGYTFLRVKDVDGARAEPNQPRHLLRLSTAYRLDDVLPGLKVGGGVTAQSATYGVTWYGQPVTGDRNARISQGGYALVNAMASYEINRQLGVQLNISNLADRKYYRNVGFYDSVFWGEPRNVRLALTAKF</sequence>
<dbReference type="RefSeq" id="WP_070249649.1">
    <property type="nucleotide sequence ID" value="NZ_LROM01000096.1"/>
</dbReference>
<dbReference type="InterPro" id="IPR039426">
    <property type="entry name" value="TonB-dep_rcpt-like"/>
</dbReference>
<evidence type="ECO:0000256" key="1">
    <source>
        <dbReference type="ARBA" id="ARBA00004571"/>
    </source>
</evidence>
<dbReference type="PROSITE" id="PS01156">
    <property type="entry name" value="TONB_DEPENDENT_REC_2"/>
    <property type="match status" value="1"/>
</dbReference>
<evidence type="ECO:0000313" key="21">
    <source>
        <dbReference type="Proteomes" id="UP000175989"/>
    </source>
</evidence>
<dbReference type="GO" id="GO:0009279">
    <property type="term" value="C:cell outer membrane"/>
    <property type="evidence" value="ECO:0007669"/>
    <property type="project" value="UniProtKB-SubCell"/>
</dbReference>
<evidence type="ECO:0000259" key="19">
    <source>
        <dbReference type="Pfam" id="PF07715"/>
    </source>
</evidence>
<keyword evidence="21" id="KW-1185">Reference proteome</keyword>
<comment type="caution">
    <text evidence="20">The sequence shown here is derived from an EMBL/GenBank/DDBJ whole genome shotgun (WGS) entry which is preliminary data.</text>
</comment>
<dbReference type="Gene3D" id="2.170.130.10">
    <property type="entry name" value="TonB-dependent receptor, plug domain"/>
    <property type="match status" value="1"/>
</dbReference>
<evidence type="ECO:0000256" key="16">
    <source>
        <dbReference type="RuleBase" id="RU003357"/>
    </source>
</evidence>
<dbReference type="PANTHER" id="PTHR32552:SF74">
    <property type="entry name" value="HYDROXAMATE SIDEROPHORE RECEPTOR FHUE"/>
    <property type="match status" value="1"/>
</dbReference>
<evidence type="ECO:0000256" key="9">
    <source>
        <dbReference type="ARBA" id="ARBA00023065"/>
    </source>
</evidence>
<keyword evidence="13 14" id="KW-0998">Cell outer membrane</keyword>
<dbReference type="PATRIC" id="fig|762836.4.peg.3568"/>
<keyword evidence="4 14" id="KW-1134">Transmembrane beta strand</keyword>
<dbReference type="PANTHER" id="PTHR32552">
    <property type="entry name" value="FERRICHROME IRON RECEPTOR-RELATED"/>
    <property type="match status" value="1"/>
</dbReference>
<dbReference type="Pfam" id="PF00593">
    <property type="entry name" value="TonB_dep_Rec_b-barrel"/>
    <property type="match status" value="1"/>
</dbReference>
<comment type="similarity">
    <text evidence="2 14 16">Belongs to the TonB-dependent receptor family.</text>
</comment>
<evidence type="ECO:0000256" key="10">
    <source>
        <dbReference type="ARBA" id="ARBA00023077"/>
    </source>
</evidence>
<keyword evidence="8" id="KW-0408">Iron</keyword>
<keyword evidence="9" id="KW-0406">Ion transport</keyword>
<keyword evidence="5" id="KW-0410">Iron transport</keyword>
<proteinExistence type="inferred from homology"/>
<dbReference type="Proteomes" id="UP000175989">
    <property type="component" value="Unassembled WGS sequence"/>
</dbReference>
<dbReference type="Pfam" id="PF07715">
    <property type="entry name" value="Plug"/>
    <property type="match status" value="1"/>
</dbReference>
<dbReference type="GO" id="GO:0015891">
    <property type="term" value="P:siderophore transport"/>
    <property type="evidence" value="ECO:0007669"/>
    <property type="project" value="InterPro"/>
</dbReference>
<dbReference type="InterPro" id="IPR010105">
    <property type="entry name" value="TonB_sidphr_rcpt"/>
</dbReference>
<keyword evidence="7 17" id="KW-0732">Signal</keyword>
<dbReference type="InterPro" id="IPR036942">
    <property type="entry name" value="Beta-barrel_TonB_sf"/>
</dbReference>
<evidence type="ECO:0000256" key="7">
    <source>
        <dbReference type="ARBA" id="ARBA00022729"/>
    </source>
</evidence>
<name>A0A1E7WGP0_9BURK</name>
<feature type="domain" description="TonB-dependent receptor plug" evidence="19">
    <location>
        <begin position="73"/>
        <end position="167"/>
    </location>
</feature>
<gene>
    <name evidence="20" type="primary">fpvA_4</name>
    <name evidence="20" type="ORF">DUPY_34650</name>
</gene>
<dbReference type="InterPro" id="IPR010917">
    <property type="entry name" value="TonB_rcpt_CS"/>
</dbReference>
<dbReference type="InterPro" id="IPR037066">
    <property type="entry name" value="Plug_dom_sf"/>
</dbReference>
<keyword evidence="11 14" id="KW-0472">Membrane</keyword>
<keyword evidence="10 16" id="KW-0798">TonB box</keyword>
<evidence type="ECO:0000256" key="15">
    <source>
        <dbReference type="PROSITE-ProRule" id="PRU10144"/>
    </source>
</evidence>
<dbReference type="SUPFAM" id="SSF56935">
    <property type="entry name" value="Porins"/>
    <property type="match status" value="1"/>
</dbReference>
<feature type="signal peptide" evidence="17">
    <location>
        <begin position="1"/>
        <end position="24"/>
    </location>
</feature>
<evidence type="ECO:0000256" key="8">
    <source>
        <dbReference type="ARBA" id="ARBA00023004"/>
    </source>
</evidence>
<comment type="subcellular location">
    <subcellularLocation>
        <location evidence="1 14">Cell outer membrane</location>
        <topology evidence="1 14">Multi-pass membrane protein</topology>
    </subcellularLocation>
</comment>
<dbReference type="InterPro" id="IPR000531">
    <property type="entry name" value="Beta-barrel_TonB"/>
</dbReference>
<dbReference type="OrthoDB" id="174652at2"/>